<dbReference type="AlphaFoldDB" id="A0A5E7B250"/>
<dbReference type="InterPro" id="IPR009813">
    <property type="entry name" value="Uncharacterised_YebG"/>
</dbReference>
<evidence type="ECO:0000256" key="1">
    <source>
        <dbReference type="SAM" id="MobiDB-lite"/>
    </source>
</evidence>
<reference evidence="2 3" key="1">
    <citation type="submission" date="2019-09" db="EMBL/GenBank/DDBJ databases">
        <authorList>
            <person name="Chandra G."/>
            <person name="Truman W A."/>
        </authorList>
    </citation>
    <scope>NUCLEOTIDE SEQUENCE [LARGE SCALE GENOMIC DNA]</scope>
    <source>
        <strain evidence="2">PS710</strain>
    </source>
</reference>
<accession>A0A5E7B250</accession>
<gene>
    <name evidence="2" type="ORF">PS710_01515</name>
</gene>
<dbReference type="Proteomes" id="UP000381093">
    <property type="component" value="Unassembled WGS sequence"/>
</dbReference>
<feature type="region of interest" description="Disordered" evidence="1">
    <location>
        <begin position="105"/>
        <end position="127"/>
    </location>
</feature>
<organism evidence="2 3">
    <name type="scientific">Pseudomonas fluorescens</name>
    <dbReference type="NCBI Taxonomy" id="294"/>
    <lineage>
        <taxon>Bacteria</taxon>
        <taxon>Pseudomonadati</taxon>
        <taxon>Pseudomonadota</taxon>
        <taxon>Gammaproteobacteria</taxon>
        <taxon>Pseudomonadales</taxon>
        <taxon>Pseudomonadaceae</taxon>
        <taxon>Pseudomonas</taxon>
    </lineage>
</organism>
<evidence type="ECO:0000313" key="3">
    <source>
        <dbReference type="Proteomes" id="UP000381093"/>
    </source>
</evidence>
<dbReference type="Pfam" id="PF07130">
    <property type="entry name" value="YebG"/>
    <property type="match status" value="1"/>
</dbReference>
<dbReference type="Gene3D" id="1.10.10.710">
    <property type="entry name" value="PSPTO_1197 like"/>
    <property type="match status" value="1"/>
</dbReference>
<proteinExistence type="predicted"/>
<sequence length="127" mass="13653">MAVEVVYRSSRDLERLFMDKAEADRHDKMLELAELLAEVLQKAVPSLTEQQVEEAGIYMAKNRDVFAKAFKSQPDALSELLNAPAEVAEPVEVAAPVKAVAPVEATAPAEVPSAAPTKPAKAAKTPK</sequence>
<evidence type="ECO:0008006" key="4">
    <source>
        <dbReference type="Google" id="ProtNLM"/>
    </source>
</evidence>
<dbReference type="EMBL" id="CABVHW010000003">
    <property type="protein sequence ID" value="VVN86182.1"/>
    <property type="molecule type" value="Genomic_DNA"/>
</dbReference>
<protein>
    <recommendedName>
        <fullName evidence="4">YebG family protein</fullName>
    </recommendedName>
</protein>
<dbReference type="InterPro" id="IPR038627">
    <property type="entry name" value="YebG-like_sf"/>
</dbReference>
<evidence type="ECO:0000313" key="2">
    <source>
        <dbReference type="EMBL" id="VVN86182.1"/>
    </source>
</evidence>
<name>A0A5E7B250_PSEFL</name>